<keyword evidence="1" id="KW-0472">Membrane</keyword>
<name>A0A397IQ37_9GLOM</name>
<dbReference type="Proteomes" id="UP000266861">
    <property type="component" value="Unassembled WGS sequence"/>
</dbReference>
<evidence type="ECO:0000313" key="3">
    <source>
        <dbReference type="Proteomes" id="UP000266861"/>
    </source>
</evidence>
<reference evidence="2 3" key="1">
    <citation type="submission" date="2018-08" db="EMBL/GenBank/DDBJ databases">
        <title>Genome and evolution of the arbuscular mycorrhizal fungus Diversispora epigaea (formerly Glomus versiforme) and its bacterial endosymbionts.</title>
        <authorList>
            <person name="Sun X."/>
            <person name="Fei Z."/>
            <person name="Harrison M."/>
        </authorList>
    </citation>
    <scope>NUCLEOTIDE SEQUENCE [LARGE SCALE GENOMIC DNA]</scope>
    <source>
        <strain evidence="2 3">IT104</strain>
    </source>
</reference>
<feature type="transmembrane region" description="Helical" evidence="1">
    <location>
        <begin position="7"/>
        <end position="29"/>
    </location>
</feature>
<dbReference type="EMBL" id="PQFF01000158">
    <property type="protein sequence ID" value="RHZ78065.1"/>
    <property type="molecule type" value="Genomic_DNA"/>
</dbReference>
<keyword evidence="1" id="KW-0812">Transmembrane</keyword>
<proteinExistence type="predicted"/>
<keyword evidence="3" id="KW-1185">Reference proteome</keyword>
<dbReference type="AlphaFoldDB" id="A0A397IQ37"/>
<feature type="transmembrane region" description="Helical" evidence="1">
    <location>
        <begin position="35"/>
        <end position="54"/>
    </location>
</feature>
<keyword evidence="1" id="KW-1133">Transmembrane helix</keyword>
<sequence>MDLNEMILYAILKIAKFSILGIAGAMTTFMDGPCALGIGIAIYVAAQFGGKFSVRPNI</sequence>
<evidence type="ECO:0000256" key="1">
    <source>
        <dbReference type="SAM" id="Phobius"/>
    </source>
</evidence>
<protein>
    <submittedName>
        <fullName evidence="2">Uncharacterized protein</fullName>
    </submittedName>
</protein>
<gene>
    <name evidence="2" type="ORF">Glove_168g207</name>
</gene>
<organism evidence="2 3">
    <name type="scientific">Diversispora epigaea</name>
    <dbReference type="NCBI Taxonomy" id="1348612"/>
    <lineage>
        <taxon>Eukaryota</taxon>
        <taxon>Fungi</taxon>
        <taxon>Fungi incertae sedis</taxon>
        <taxon>Mucoromycota</taxon>
        <taxon>Glomeromycotina</taxon>
        <taxon>Glomeromycetes</taxon>
        <taxon>Diversisporales</taxon>
        <taxon>Diversisporaceae</taxon>
        <taxon>Diversispora</taxon>
    </lineage>
</organism>
<accession>A0A397IQ37</accession>
<evidence type="ECO:0000313" key="2">
    <source>
        <dbReference type="EMBL" id="RHZ78065.1"/>
    </source>
</evidence>
<comment type="caution">
    <text evidence="2">The sequence shown here is derived from an EMBL/GenBank/DDBJ whole genome shotgun (WGS) entry which is preliminary data.</text>
</comment>